<dbReference type="EMBL" id="CAACVG010013282">
    <property type="protein sequence ID" value="VEN61657.1"/>
    <property type="molecule type" value="Genomic_DNA"/>
</dbReference>
<organism evidence="1 2">
    <name type="scientific">Callosobruchus maculatus</name>
    <name type="common">Southern cowpea weevil</name>
    <name type="synonym">Pulse bruchid</name>
    <dbReference type="NCBI Taxonomy" id="64391"/>
    <lineage>
        <taxon>Eukaryota</taxon>
        <taxon>Metazoa</taxon>
        <taxon>Ecdysozoa</taxon>
        <taxon>Arthropoda</taxon>
        <taxon>Hexapoda</taxon>
        <taxon>Insecta</taxon>
        <taxon>Pterygota</taxon>
        <taxon>Neoptera</taxon>
        <taxon>Endopterygota</taxon>
        <taxon>Coleoptera</taxon>
        <taxon>Polyphaga</taxon>
        <taxon>Cucujiformia</taxon>
        <taxon>Chrysomeloidea</taxon>
        <taxon>Chrysomelidae</taxon>
        <taxon>Bruchinae</taxon>
        <taxon>Bruchini</taxon>
        <taxon>Callosobruchus</taxon>
    </lineage>
</organism>
<keyword evidence="2" id="KW-1185">Reference proteome</keyword>
<proteinExistence type="predicted"/>
<name>A0A653DPC9_CALMS</name>
<protein>
    <submittedName>
        <fullName evidence="1">Uncharacterized protein</fullName>
    </submittedName>
</protein>
<evidence type="ECO:0000313" key="2">
    <source>
        <dbReference type="Proteomes" id="UP000410492"/>
    </source>
</evidence>
<evidence type="ECO:0000313" key="1">
    <source>
        <dbReference type="EMBL" id="VEN61657.1"/>
    </source>
</evidence>
<gene>
    <name evidence="1" type="ORF">CALMAC_LOCUS19000</name>
</gene>
<feature type="non-terminal residue" evidence="1">
    <location>
        <position position="1"/>
    </location>
</feature>
<reference evidence="1 2" key="1">
    <citation type="submission" date="2019-01" db="EMBL/GenBank/DDBJ databases">
        <authorList>
            <person name="Sayadi A."/>
        </authorList>
    </citation>
    <scope>NUCLEOTIDE SEQUENCE [LARGE SCALE GENOMIC DNA]</scope>
</reference>
<dbReference type="Proteomes" id="UP000410492">
    <property type="component" value="Unassembled WGS sequence"/>
</dbReference>
<accession>A0A653DPC9</accession>
<dbReference type="AlphaFoldDB" id="A0A653DPC9"/>
<sequence>WPSKLWGHTSYRHHHYSATTCGDSRCLPSMSGWCT</sequence>